<comment type="caution">
    <text evidence="16">The sequence shown here is derived from an EMBL/GenBank/DDBJ whole genome shotgun (WGS) entry which is preliminary data.</text>
</comment>
<feature type="binding site" evidence="12 15">
    <location>
        <position position="45"/>
    </location>
    <ligand>
        <name>pyruvate</name>
        <dbReference type="ChEBI" id="CHEBI:15361"/>
    </ligand>
</feature>
<dbReference type="Gene3D" id="3.20.20.70">
    <property type="entry name" value="Aldolase class I"/>
    <property type="match status" value="1"/>
</dbReference>
<dbReference type="InterPro" id="IPR020625">
    <property type="entry name" value="Schiff_base-form_aldolases_AS"/>
</dbReference>
<keyword evidence="18" id="KW-1185">Reference proteome</keyword>
<evidence type="ECO:0000256" key="2">
    <source>
        <dbReference type="ARBA" id="ARBA00005120"/>
    </source>
</evidence>
<dbReference type="PANTHER" id="PTHR12128">
    <property type="entry name" value="DIHYDRODIPICOLINATE SYNTHASE"/>
    <property type="match status" value="1"/>
</dbReference>
<dbReference type="EMBL" id="JABXXQ010000392">
    <property type="protein sequence ID" value="NVN31496.1"/>
    <property type="molecule type" value="Genomic_DNA"/>
</dbReference>
<comment type="catalytic activity">
    <reaction evidence="11 12">
        <text>L-aspartate 4-semialdehyde + pyruvate = (2S,4S)-4-hydroxy-2,3,4,5-tetrahydrodipicolinate + H2O + H(+)</text>
        <dbReference type="Rhea" id="RHEA:34171"/>
        <dbReference type="ChEBI" id="CHEBI:15361"/>
        <dbReference type="ChEBI" id="CHEBI:15377"/>
        <dbReference type="ChEBI" id="CHEBI:15378"/>
        <dbReference type="ChEBI" id="CHEBI:67139"/>
        <dbReference type="ChEBI" id="CHEBI:537519"/>
        <dbReference type="EC" id="4.3.3.7"/>
    </reaction>
</comment>
<feature type="active site" description="Proton donor/acceptor" evidence="12 14">
    <location>
        <position position="133"/>
    </location>
</feature>
<keyword evidence="8 12" id="KW-0457">Lysine biosynthesis</keyword>
<name>A0A839USF5_9PROT</name>
<dbReference type="InterPro" id="IPR005263">
    <property type="entry name" value="DapA"/>
</dbReference>
<accession>A0A839USF5</accession>
<keyword evidence="6 12" id="KW-0028">Amino-acid biosynthesis</keyword>
<evidence type="ECO:0000256" key="11">
    <source>
        <dbReference type="ARBA" id="ARBA00047836"/>
    </source>
</evidence>
<dbReference type="CDD" id="cd00950">
    <property type="entry name" value="DHDPS"/>
    <property type="match status" value="1"/>
</dbReference>
<comment type="subunit">
    <text evidence="12">Homotetramer; dimer of dimers.</text>
</comment>
<comment type="function">
    <text evidence="1 12">Catalyzes the condensation of (S)-aspartate-beta-semialdehyde [(S)-ASA] and pyruvate to 4-hydroxy-tetrahydrodipicolinate (HTPA).</text>
</comment>
<dbReference type="GO" id="GO:0005829">
    <property type="term" value="C:cytosol"/>
    <property type="evidence" value="ECO:0007669"/>
    <property type="project" value="TreeGrafter"/>
</dbReference>
<dbReference type="PIRSF" id="PIRSF001365">
    <property type="entry name" value="DHDPS"/>
    <property type="match status" value="1"/>
</dbReference>
<feature type="active site" description="Schiff-base intermediate with substrate" evidence="12 14">
    <location>
        <position position="161"/>
    </location>
</feature>
<comment type="similarity">
    <text evidence="3 12 13">Belongs to the DapA family.</text>
</comment>
<comment type="pathway">
    <text evidence="2 12">Amino-acid biosynthesis; L-lysine biosynthesis via DAP pathway; (S)-tetrahydrodipicolinate from L-aspartate: step 3/4.</text>
</comment>
<keyword evidence="5 12" id="KW-0963">Cytoplasm</keyword>
<evidence type="ECO:0000313" key="17">
    <source>
        <dbReference type="EMBL" id="NVN31496.1"/>
    </source>
</evidence>
<keyword evidence="7 12" id="KW-0220">Diaminopimelate biosynthesis</keyword>
<evidence type="ECO:0000313" key="19">
    <source>
        <dbReference type="Proteomes" id="UP000565205"/>
    </source>
</evidence>
<dbReference type="InterPro" id="IPR020624">
    <property type="entry name" value="Schiff_base-form_aldolases_CS"/>
</dbReference>
<proteinExistence type="inferred from homology"/>
<dbReference type="GO" id="GO:0008840">
    <property type="term" value="F:4-hydroxy-tetrahydrodipicolinate synthase activity"/>
    <property type="evidence" value="ECO:0007669"/>
    <property type="project" value="UniProtKB-UniRule"/>
</dbReference>
<evidence type="ECO:0000256" key="1">
    <source>
        <dbReference type="ARBA" id="ARBA00003294"/>
    </source>
</evidence>
<dbReference type="InterPro" id="IPR013785">
    <property type="entry name" value="Aldolase_TIM"/>
</dbReference>
<comment type="subcellular location">
    <subcellularLocation>
        <location evidence="12">Cytoplasm</location>
    </subcellularLocation>
</comment>
<dbReference type="Proteomes" id="UP000557688">
    <property type="component" value="Unassembled WGS sequence"/>
</dbReference>
<sequence>MFKGSIVALITPFGTDGSLDEPALEALIDWHVAEGTHGLVPVGTTGESPTLTHAEHRRVVDLTVRQAGGRVPVIAGAGSNSTREALDLTRHARESGADAVLVVTPYYNKPTQEGLYRHYMTIADAVEIPLVIYNIPGRSVVDMSVETMARLARHPNIIGVKDATANLARPLAIRRACGAGFNQLSGEDATTVAFLASGGEGCISVTANVAPGLCARVHRAWAEGAVQEAMEIQQRLYALHEAMFVESNPGPVKYALSLLGRCTETVRLPLAPIGDAARARVREAMDEVGLASAADRAVPEVALPG</sequence>
<evidence type="ECO:0000313" key="16">
    <source>
        <dbReference type="EMBL" id="MBB3172716.1"/>
    </source>
</evidence>
<dbReference type="PANTHER" id="PTHR12128:SF66">
    <property type="entry name" value="4-HYDROXY-2-OXOGLUTARATE ALDOLASE, MITOCHONDRIAL"/>
    <property type="match status" value="1"/>
</dbReference>
<dbReference type="Pfam" id="PF00701">
    <property type="entry name" value="DHDPS"/>
    <property type="match status" value="1"/>
</dbReference>
<dbReference type="EC" id="4.3.3.7" evidence="4 12"/>
<dbReference type="NCBIfam" id="TIGR00674">
    <property type="entry name" value="dapA"/>
    <property type="match status" value="1"/>
</dbReference>
<evidence type="ECO:0000256" key="7">
    <source>
        <dbReference type="ARBA" id="ARBA00022915"/>
    </source>
</evidence>
<dbReference type="Proteomes" id="UP000565205">
    <property type="component" value="Unassembled WGS sequence"/>
</dbReference>
<evidence type="ECO:0000256" key="8">
    <source>
        <dbReference type="ARBA" id="ARBA00023154"/>
    </source>
</evidence>
<dbReference type="UniPathway" id="UPA00034">
    <property type="reaction ID" value="UER00017"/>
</dbReference>
<dbReference type="GO" id="GO:0019877">
    <property type="term" value="P:diaminopimelate biosynthetic process"/>
    <property type="evidence" value="ECO:0007669"/>
    <property type="project" value="UniProtKB-UniRule"/>
</dbReference>
<dbReference type="InterPro" id="IPR002220">
    <property type="entry name" value="DapA-like"/>
</dbReference>
<feature type="site" description="Part of a proton relay during catalysis" evidence="12">
    <location>
        <position position="44"/>
    </location>
</feature>
<evidence type="ECO:0000256" key="6">
    <source>
        <dbReference type="ARBA" id="ARBA00022605"/>
    </source>
</evidence>
<organism evidence="16 18">
    <name type="scientific">Endobacter medicaginis</name>
    <dbReference type="NCBI Taxonomy" id="1181271"/>
    <lineage>
        <taxon>Bacteria</taxon>
        <taxon>Pseudomonadati</taxon>
        <taxon>Pseudomonadota</taxon>
        <taxon>Alphaproteobacteria</taxon>
        <taxon>Acetobacterales</taxon>
        <taxon>Acetobacteraceae</taxon>
        <taxon>Endobacter</taxon>
    </lineage>
</organism>
<evidence type="ECO:0000256" key="12">
    <source>
        <dbReference type="HAMAP-Rule" id="MF_00418"/>
    </source>
</evidence>
<evidence type="ECO:0000256" key="9">
    <source>
        <dbReference type="ARBA" id="ARBA00023239"/>
    </source>
</evidence>
<dbReference type="EMBL" id="JACHXV010000002">
    <property type="protein sequence ID" value="MBB3172716.1"/>
    <property type="molecule type" value="Genomic_DNA"/>
</dbReference>
<comment type="caution">
    <text evidence="12">Was originally thought to be a dihydrodipicolinate synthase (DHDPS), catalyzing the condensation of (S)-aspartate-beta-semialdehyde [(S)-ASA] and pyruvate to dihydrodipicolinate (DHDP). However, it was shown in E.coli that the product of the enzymatic reaction is not dihydrodipicolinate but in fact (4S)-4-hydroxy-2,3,4,5-tetrahydro-(2S)-dipicolinic acid (HTPA), and that the consecutive dehydration reaction leading to DHDP is not spontaneous but catalyzed by DapB.</text>
</comment>
<dbReference type="AlphaFoldDB" id="A0A839USF5"/>
<dbReference type="PROSITE" id="PS00666">
    <property type="entry name" value="DHDPS_2"/>
    <property type="match status" value="1"/>
</dbReference>
<keyword evidence="10 12" id="KW-0704">Schiff base</keyword>
<dbReference type="RefSeq" id="WP_176625849.1">
    <property type="nucleotide sequence ID" value="NZ_JABXXQ010000392.1"/>
</dbReference>
<evidence type="ECO:0000313" key="18">
    <source>
        <dbReference type="Proteomes" id="UP000557688"/>
    </source>
</evidence>
<evidence type="ECO:0000256" key="4">
    <source>
        <dbReference type="ARBA" id="ARBA00012086"/>
    </source>
</evidence>
<dbReference type="SMART" id="SM01130">
    <property type="entry name" value="DHDPS"/>
    <property type="match status" value="1"/>
</dbReference>
<dbReference type="PRINTS" id="PR00146">
    <property type="entry name" value="DHPICSNTHASE"/>
</dbReference>
<evidence type="ECO:0000256" key="10">
    <source>
        <dbReference type="ARBA" id="ARBA00023270"/>
    </source>
</evidence>
<reference evidence="17 19" key="1">
    <citation type="submission" date="2020-06" db="EMBL/GenBank/DDBJ databases">
        <title>Description of novel acetic acid bacteria.</title>
        <authorList>
            <person name="Sombolestani A."/>
        </authorList>
    </citation>
    <scope>NUCLEOTIDE SEQUENCE [LARGE SCALE GENOMIC DNA]</scope>
    <source>
        <strain evidence="17 19">LMG 26838</strain>
    </source>
</reference>
<keyword evidence="9 12" id="KW-0456">Lyase</keyword>
<evidence type="ECO:0000256" key="5">
    <source>
        <dbReference type="ARBA" id="ARBA00022490"/>
    </source>
</evidence>
<gene>
    <name evidence="12" type="primary">dapA</name>
    <name evidence="16" type="ORF">FHR90_000530</name>
    <name evidence="17" type="ORF">HUK83_14305</name>
</gene>
<protein>
    <recommendedName>
        <fullName evidence="4 12">4-hydroxy-tetrahydrodipicolinate synthase</fullName>
        <shortName evidence="12">HTPA synthase</shortName>
        <ecNumber evidence="4 12">4.3.3.7</ecNumber>
    </recommendedName>
</protein>
<feature type="site" description="Part of a proton relay during catalysis" evidence="12">
    <location>
        <position position="107"/>
    </location>
</feature>
<dbReference type="GO" id="GO:0009089">
    <property type="term" value="P:lysine biosynthetic process via diaminopimelate"/>
    <property type="evidence" value="ECO:0007669"/>
    <property type="project" value="UniProtKB-UniRule"/>
</dbReference>
<feature type="binding site" evidence="12 15">
    <location>
        <position position="203"/>
    </location>
    <ligand>
        <name>pyruvate</name>
        <dbReference type="ChEBI" id="CHEBI:15361"/>
    </ligand>
</feature>
<reference evidence="16 18" key="2">
    <citation type="submission" date="2020-08" db="EMBL/GenBank/DDBJ databases">
        <title>Genomic Encyclopedia of Type Strains, Phase III (KMG-III): the genomes of soil and plant-associated and newly described type strains.</title>
        <authorList>
            <person name="Whitman W."/>
        </authorList>
    </citation>
    <scope>NUCLEOTIDE SEQUENCE [LARGE SCALE GENOMIC DNA]</scope>
    <source>
        <strain evidence="16 18">CECT 8088</strain>
    </source>
</reference>
<evidence type="ECO:0000256" key="14">
    <source>
        <dbReference type="PIRSR" id="PIRSR001365-1"/>
    </source>
</evidence>
<dbReference type="PROSITE" id="PS00665">
    <property type="entry name" value="DHDPS_1"/>
    <property type="match status" value="1"/>
</dbReference>
<evidence type="ECO:0000256" key="15">
    <source>
        <dbReference type="PIRSR" id="PIRSR001365-2"/>
    </source>
</evidence>
<evidence type="ECO:0000256" key="13">
    <source>
        <dbReference type="PIRNR" id="PIRNR001365"/>
    </source>
</evidence>
<dbReference type="HAMAP" id="MF_00418">
    <property type="entry name" value="DapA"/>
    <property type="match status" value="1"/>
</dbReference>
<evidence type="ECO:0000256" key="3">
    <source>
        <dbReference type="ARBA" id="ARBA00007592"/>
    </source>
</evidence>
<dbReference type="SUPFAM" id="SSF51569">
    <property type="entry name" value="Aldolase"/>
    <property type="match status" value="1"/>
</dbReference>